<name>A0A9P9FIU7_9HYPO</name>
<evidence type="ECO:0000313" key="1">
    <source>
        <dbReference type="EMBL" id="KAH7162298.1"/>
    </source>
</evidence>
<dbReference type="OrthoDB" id="7464126at2759"/>
<sequence length="79" mass="9738">MFYADIFQFHKHAYKFVHRSSWNLPFLTTWGRFQRRFGNILEDLEYHGHLINTEANAYNISEEQKMRQDIRAWREESLT</sequence>
<proteinExistence type="predicted"/>
<gene>
    <name evidence="1" type="ORF">B0J13DRAFT_614956</name>
</gene>
<dbReference type="AlphaFoldDB" id="A0A9P9FIU7"/>
<comment type="caution">
    <text evidence="1">The sequence shown here is derived from an EMBL/GenBank/DDBJ whole genome shotgun (WGS) entry which is preliminary data.</text>
</comment>
<reference evidence="1" key="1">
    <citation type="journal article" date="2021" name="Nat. Commun.">
        <title>Genetic determinants of endophytism in the Arabidopsis root mycobiome.</title>
        <authorList>
            <person name="Mesny F."/>
            <person name="Miyauchi S."/>
            <person name="Thiergart T."/>
            <person name="Pickel B."/>
            <person name="Atanasova L."/>
            <person name="Karlsson M."/>
            <person name="Huettel B."/>
            <person name="Barry K.W."/>
            <person name="Haridas S."/>
            <person name="Chen C."/>
            <person name="Bauer D."/>
            <person name="Andreopoulos W."/>
            <person name="Pangilinan J."/>
            <person name="LaButti K."/>
            <person name="Riley R."/>
            <person name="Lipzen A."/>
            <person name="Clum A."/>
            <person name="Drula E."/>
            <person name="Henrissat B."/>
            <person name="Kohler A."/>
            <person name="Grigoriev I.V."/>
            <person name="Martin F.M."/>
            <person name="Hacquard S."/>
        </authorList>
    </citation>
    <scope>NUCLEOTIDE SEQUENCE</scope>
    <source>
        <strain evidence="1">MPI-CAGE-AT-0021</strain>
    </source>
</reference>
<evidence type="ECO:0000313" key="2">
    <source>
        <dbReference type="Proteomes" id="UP000717696"/>
    </source>
</evidence>
<organism evidence="1 2">
    <name type="scientific">Dactylonectria estremocensis</name>
    <dbReference type="NCBI Taxonomy" id="1079267"/>
    <lineage>
        <taxon>Eukaryota</taxon>
        <taxon>Fungi</taxon>
        <taxon>Dikarya</taxon>
        <taxon>Ascomycota</taxon>
        <taxon>Pezizomycotina</taxon>
        <taxon>Sordariomycetes</taxon>
        <taxon>Hypocreomycetidae</taxon>
        <taxon>Hypocreales</taxon>
        <taxon>Nectriaceae</taxon>
        <taxon>Dactylonectria</taxon>
    </lineage>
</organism>
<keyword evidence="2" id="KW-1185">Reference proteome</keyword>
<dbReference type="EMBL" id="JAGMUU010000001">
    <property type="protein sequence ID" value="KAH7162298.1"/>
    <property type="molecule type" value="Genomic_DNA"/>
</dbReference>
<protein>
    <submittedName>
        <fullName evidence="1">Uncharacterized protein</fullName>
    </submittedName>
</protein>
<accession>A0A9P9FIU7</accession>
<dbReference type="Proteomes" id="UP000717696">
    <property type="component" value="Unassembled WGS sequence"/>
</dbReference>